<sequence length="24" mass="2891">MHTHSVLFLFHNRMCATVCCFFVF</sequence>
<proteinExistence type="predicted"/>
<dbReference type="VEuPathDB" id="VectorBase:AQUA014981"/>
<evidence type="ECO:0000313" key="2">
    <source>
        <dbReference type="Proteomes" id="UP000076407"/>
    </source>
</evidence>
<reference evidence="1" key="1">
    <citation type="submission" date="2020-05" db="UniProtKB">
        <authorList>
            <consortium name="EnsemblMetazoa"/>
        </authorList>
    </citation>
    <scope>IDENTIFICATION</scope>
    <source>
        <strain evidence="1">SANGQUA</strain>
    </source>
</reference>
<evidence type="ECO:0000313" key="1">
    <source>
        <dbReference type="EnsemblMetazoa" id="AQUA014981-PA"/>
    </source>
</evidence>
<protein>
    <submittedName>
        <fullName evidence="1">Uncharacterized protein</fullName>
    </submittedName>
</protein>
<accession>A0A182XT31</accession>
<name>A0A182XT31_ANOQN</name>
<dbReference type="EnsemblMetazoa" id="AQUA014981-RA">
    <property type="protein sequence ID" value="AQUA014981-PA"/>
    <property type="gene ID" value="AQUA014981"/>
</dbReference>
<dbReference type="Proteomes" id="UP000076407">
    <property type="component" value="Unassembled WGS sequence"/>
</dbReference>
<dbReference type="AlphaFoldDB" id="A0A182XT31"/>
<organism evidence="1 2">
    <name type="scientific">Anopheles quadriannulatus</name>
    <name type="common">Mosquito</name>
    <dbReference type="NCBI Taxonomy" id="34691"/>
    <lineage>
        <taxon>Eukaryota</taxon>
        <taxon>Metazoa</taxon>
        <taxon>Ecdysozoa</taxon>
        <taxon>Arthropoda</taxon>
        <taxon>Hexapoda</taxon>
        <taxon>Insecta</taxon>
        <taxon>Pterygota</taxon>
        <taxon>Neoptera</taxon>
        <taxon>Endopterygota</taxon>
        <taxon>Diptera</taxon>
        <taxon>Nematocera</taxon>
        <taxon>Culicoidea</taxon>
        <taxon>Culicidae</taxon>
        <taxon>Anophelinae</taxon>
        <taxon>Anopheles</taxon>
    </lineage>
</organism>
<keyword evidence="2" id="KW-1185">Reference proteome</keyword>